<dbReference type="InterPro" id="IPR041614">
    <property type="entry name" value="DprA_WH"/>
</dbReference>
<dbReference type="InterPro" id="IPR057666">
    <property type="entry name" value="DrpA_SLOG"/>
</dbReference>
<accession>A0A4R1KZK4</accession>
<feature type="domain" description="Smf/DprA SAM" evidence="4">
    <location>
        <begin position="1"/>
        <end position="67"/>
    </location>
</feature>
<dbReference type="PANTHER" id="PTHR43022">
    <property type="entry name" value="PROTEIN SMF"/>
    <property type="match status" value="1"/>
</dbReference>
<comment type="caution">
    <text evidence="5">The sequence shown here is derived from an EMBL/GenBank/DDBJ whole genome shotgun (WGS) entry which is preliminary data.</text>
</comment>
<dbReference type="PANTHER" id="PTHR43022:SF1">
    <property type="entry name" value="PROTEIN SMF"/>
    <property type="match status" value="1"/>
</dbReference>
<dbReference type="InterPro" id="IPR003488">
    <property type="entry name" value="DprA"/>
</dbReference>
<evidence type="ECO:0000256" key="1">
    <source>
        <dbReference type="ARBA" id="ARBA00006525"/>
    </source>
</evidence>
<name>A0A4R1KZK4_9PAST</name>
<dbReference type="Pfam" id="PF25317">
    <property type="entry name" value="SAM_SMF"/>
    <property type="match status" value="1"/>
</dbReference>
<dbReference type="GO" id="GO:0009294">
    <property type="term" value="P:DNA-mediated transformation"/>
    <property type="evidence" value="ECO:0007669"/>
    <property type="project" value="InterPro"/>
</dbReference>
<proteinExistence type="inferred from homology"/>
<evidence type="ECO:0000259" key="3">
    <source>
        <dbReference type="Pfam" id="PF17782"/>
    </source>
</evidence>
<evidence type="ECO:0000313" key="6">
    <source>
        <dbReference type="Proteomes" id="UP000295496"/>
    </source>
</evidence>
<organism evidence="5 6">
    <name type="scientific">Lonepinella koalarum</name>
    <dbReference type="NCBI Taxonomy" id="53417"/>
    <lineage>
        <taxon>Bacteria</taxon>
        <taxon>Pseudomonadati</taxon>
        <taxon>Pseudomonadota</taxon>
        <taxon>Gammaproteobacteria</taxon>
        <taxon>Pasteurellales</taxon>
        <taxon>Pasteurellaceae</taxon>
        <taxon>Lonepinella</taxon>
    </lineage>
</organism>
<dbReference type="EMBL" id="SMGJ01000001">
    <property type="protein sequence ID" value="TCK71025.1"/>
    <property type="molecule type" value="Genomic_DNA"/>
</dbReference>
<reference evidence="5 6" key="1">
    <citation type="submission" date="2019-03" db="EMBL/GenBank/DDBJ databases">
        <title>Genomic Encyclopedia of Type Strains, Phase IV (KMG-IV): sequencing the most valuable type-strain genomes for metagenomic binning, comparative biology and taxonomic classification.</title>
        <authorList>
            <person name="Goeker M."/>
        </authorList>
    </citation>
    <scope>NUCLEOTIDE SEQUENCE [LARGE SCALE GENOMIC DNA]</scope>
    <source>
        <strain evidence="5 6">DSM 10053</strain>
    </source>
</reference>
<dbReference type="NCBIfam" id="TIGR00732">
    <property type="entry name" value="dprA"/>
    <property type="match status" value="1"/>
</dbReference>
<sequence>MQNIELLLRLMQVPNLGANAIQEILTQITPQTLLDYDETAFHHIGWQAKQIQRWFQPEQKYIEPALEWQQTDTNHHIVAYYQAEYPQLLKQINSVPPLLFVKGNVENLNLAQLAIVGSRDCSNYGEYWAKYFATELIRSGFIVTSGLAIGIDGFAHKAVVEMQSKTIAVLGSGLQQIYPSRHKGLAEQILVNNGTLVSEFLPNQPPVATNFPRRNRIISGMSQGVLVVEANQKSGSLITARYALEQNRDVFALPGNLHNQYSQGCHHLIKQGANLVESVQDIIENLAPYSLPMNGFAPNTTSQNTELPFNVIEPTYPDLYALIGYNPISIDELAEQSKISVDVLLGQLLTLELEELIECERGLYKRRL</sequence>
<dbReference type="RefSeq" id="WP_132299440.1">
    <property type="nucleotide sequence ID" value="NZ_CP170642.1"/>
</dbReference>
<dbReference type="Pfam" id="PF02481">
    <property type="entry name" value="DNA_processg_A"/>
    <property type="match status" value="1"/>
</dbReference>
<evidence type="ECO:0000313" key="5">
    <source>
        <dbReference type="EMBL" id="TCK71025.1"/>
    </source>
</evidence>
<feature type="domain" description="DprA winged helix" evidence="3">
    <location>
        <begin position="314"/>
        <end position="360"/>
    </location>
</feature>
<dbReference type="Gene3D" id="1.10.10.10">
    <property type="entry name" value="Winged helix-like DNA-binding domain superfamily/Winged helix DNA-binding domain"/>
    <property type="match status" value="1"/>
</dbReference>
<evidence type="ECO:0000259" key="4">
    <source>
        <dbReference type="Pfam" id="PF25317"/>
    </source>
</evidence>
<dbReference type="InterPro" id="IPR057338">
    <property type="entry name" value="DprA_SAM"/>
</dbReference>
<dbReference type="InterPro" id="IPR036388">
    <property type="entry name" value="WH-like_DNA-bd_sf"/>
</dbReference>
<dbReference type="OrthoDB" id="9785707at2"/>
<feature type="domain" description="Smf/DprA SLOG" evidence="2">
    <location>
        <begin position="77"/>
        <end position="286"/>
    </location>
</feature>
<dbReference type="Gene3D" id="3.40.50.450">
    <property type="match status" value="1"/>
</dbReference>
<evidence type="ECO:0000259" key="2">
    <source>
        <dbReference type="Pfam" id="PF02481"/>
    </source>
</evidence>
<dbReference type="Pfam" id="PF17782">
    <property type="entry name" value="WHD_DprA"/>
    <property type="match status" value="1"/>
</dbReference>
<gene>
    <name evidence="5" type="ORF">EV692_0078</name>
</gene>
<protein>
    <submittedName>
        <fullName evidence="5">DNA processing protein</fullName>
    </submittedName>
</protein>
<dbReference type="AlphaFoldDB" id="A0A4R1KZK4"/>
<dbReference type="Proteomes" id="UP000295496">
    <property type="component" value="Unassembled WGS sequence"/>
</dbReference>
<dbReference type="SUPFAM" id="SSF102405">
    <property type="entry name" value="MCP/YpsA-like"/>
    <property type="match status" value="1"/>
</dbReference>
<comment type="similarity">
    <text evidence="1">Belongs to the DprA/Smf family.</text>
</comment>
<keyword evidence="6" id="KW-1185">Reference proteome</keyword>